<feature type="signal peptide" evidence="1">
    <location>
        <begin position="1"/>
        <end position="17"/>
    </location>
</feature>
<feature type="chain" id="PRO_5045851529" evidence="1">
    <location>
        <begin position="18"/>
        <end position="213"/>
    </location>
</feature>
<evidence type="ECO:0000313" key="4">
    <source>
        <dbReference type="Proteomes" id="UP001597413"/>
    </source>
</evidence>
<dbReference type="InterPro" id="IPR016071">
    <property type="entry name" value="Staphylococal_nuclease_OB-fold"/>
</dbReference>
<dbReference type="EMBL" id="JBHUIX010000001">
    <property type="protein sequence ID" value="MFD2172550.1"/>
    <property type="molecule type" value="Genomic_DNA"/>
</dbReference>
<comment type="caution">
    <text evidence="3">The sequence shown here is derived from an EMBL/GenBank/DDBJ whole genome shotgun (WGS) entry which is preliminary data.</text>
</comment>
<protein>
    <submittedName>
        <fullName evidence="3">Thermonuclease family protein</fullName>
    </submittedName>
</protein>
<dbReference type="SUPFAM" id="SSF50199">
    <property type="entry name" value="Staphylococcal nuclease"/>
    <property type="match status" value="1"/>
</dbReference>
<evidence type="ECO:0000313" key="3">
    <source>
        <dbReference type="EMBL" id="MFD2172550.1"/>
    </source>
</evidence>
<keyword evidence="4" id="KW-1185">Reference proteome</keyword>
<dbReference type="SMART" id="SM00318">
    <property type="entry name" value="SNc"/>
    <property type="match status" value="1"/>
</dbReference>
<dbReference type="PANTHER" id="PTHR12302:SF26">
    <property type="entry name" value="BLR1266 PROTEIN"/>
    <property type="match status" value="1"/>
</dbReference>
<dbReference type="Proteomes" id="UP001597413">
    <property type="component" value="Unassembled WGS sequence"/>
</dbReference>
<proteinExistence type="predicted"/>
<evidence type="ECO:0000259" key="2">
    <source>
        <dbReference type="PROSITE" id="PS50830"/>
    </source>
</evidence>
<accession>A0ABW5A4W9</accession>
<name>A0ABW5A4W9_9RHOB</name>
<dbReference type="InterPro" id="IPR035437">
    <property type="entry name" value="SNase_OB-fold_sf"/>
</dbReference>
<dbReference type="PROSITE" id="PS50830">
    <property type="entry name" value="TNASE_3"/>
    <property type="match status" value="1"/>
</dbReference>
<keyword evidence="1" id="KW-0732">Signal</keyword>
<evidence type="ECO:0000256" key="1">
    <source>
        <dbReference type="SAM" id="SignalP"/>
    </source>
</evidence>
<gene>
    <name evidence="3" type="ORF">ACFSM0_00445</name>
</gene>
<reference evidence="4" key="1">
    <citation type="journal article" date="2019" name="Int. J. Syst. Evol. Microbiol.">
        <title>The Global Catalogue of Microorganisms (GCM) 10K type strain sequencing project: providing services to taxonomists for standard genome sequencing and annotation.</title>
        <authorList>
            <consortium name="The Broad Institute Genomics Platform"/>
            <consortium name="The Broad Institute Genome Sequencing Center for Infectious Disease"/>
            <person name="Wu L."/>
            <person name="Ma J."/>
        </authorList>
    </citation>
    <scope>NUCLEOTIDE SEQUENCE [LARGE SCALE GENOMIC DNA]</scope>
    <source>
        <strain evidence="4">CCUG 55131</strain>
    </source>
</reference>
<dbReference type="Pfam" id="PF00565">
    <property type="entry name" value="SNase"/>
    <property type="match status" value="1"/>
</dbReference>
<dbReference type="RefSeq" id="WP_377385531.1">
    <property type="nucleotide sequence ID" value="NZ_JBHUIX010000001.1"/>
</dbReference>
<sequence>MMRWLLMLMVLAAPAAAGVVEGRARAIDGDTLAIGDVRVRLEGIDAPEHDQKCEDARGQAWPCGAAATARLRALVEQGKTRCEGRDHDRYGRFLGTCHVAGQVVNAVLVSEGLAEAYRRYALDYVGQEQAARAAHRGIWGGTHLAPEAFRHRGADVPPSTGCAIKGNISKNGKIYHMPGAPDYLRTKIDPARGERWFCSEGEALTAGWRRAGQ</sequence>
<organism evidence="3 4">
    <name type="scientific">Rhodobacter lacus</name>
    <dbReference type="NCBI Taxonomy" id="1641972"/>
    <lineage>
        <taxon>Bacteria</taxon>
        <taxon>Pseudomonadati</taxon>
        <taxon>Pseudomonadota</taxon>
        <taxon>Alphaproteobacteria</taxon>
        <taxon>Rhodobacterales</taxon>
        <taxon>Rhodobacter group</taxon>
        <taxon>Rhodobacter</taxon>
    </lineage>
</organism>
<feature type="domain" description="TNase-like" evidence="2">
    <location>
        <begin position="25"/>
        <end position="141"/>
    </location>
</feature>
<dbReference type="PANTHER" id="PTHR12302">
    <property type="entry name" value="EBNA2 BINDING PROTEIN P100"/>
    <property type="match status" value="1"/>
</dbReference>
<dbReference type="Gene3D" id="2.40.50.90">
    <property type="match status" value="1"/>
</dbReference>